<name>A0A2J7KPU0_ECOLX</name>
<feature type="region of interest" description="Disordered" evidence="1">
    <location>
        <begin position="1"/>
        <end position="21"/>
    </location>
</feature>
<evidence type="ECO:0000313" key="3">
    <source>
        <dbReference type="Proteomes" id="UP000245761"/>
    </source>
</evidence>
<reference evidence="2 3" key="1">
    <citation type="submission" date="2018-04" db="EMBL/GenBank/DDBJ databases">
        <title>Draft Genomic Sequencing Of Potential Extraintestinal Pathogenic Escherichia coli B8S56 Isolated from Retail Chicken Skin.</title>
        <authorList>
            <person name="Xu A."/>
            <person name="Tilman S."/>
            <person name="Wisser-Parker K."/>
            <person name="Scullen O.J."/>
            <person name="Sommers C."/>
        </authorList>
    </citation>
    <scope>NUCLEOTIDE SEQUENCE [LARGE SCALE GENOMIC DNA]</scope>
    <source>
        <strain evidence="2 3">B8S56</strain>
    </source>
</reference>
<dbReference type="EMBL" id="QEMT01000081">
    <property type="protein sequence ID" value="PWH54011.1"/>
    <property type="molecule type" value="Genomic_DNA"/>
</dbReference>
<dbReference type="InterPro" id="IPR047754">
    <property type="entry name" value="T3SS_SctI-like"/>
</dbReference>
<proteinExistence type="predicted"/>
<organism evidence="2 3">
    <name type="scientific">Escherichia coli</name>
    <dbReference type="NCBI Taxonomy" id="562"/>
    <lineage>
        <taxon>Bacteria</taxon>
        <taxon>Pseudomonadati</taxon>
        <taxon>Pseudomonadota</taxon>
        <taxon>Gammaproteobacteria</taxon>
        <taxon>Enterobacterales</taxon>
        <taxon>Enterobacteriaceae</taxon>
        <taxon>Escherichia</taxon>
    </lineage>
</organism>
<dbReference type="Proteomes" id="UP000245761">
    <property type="component" value="Unassembled WGS sequence"/>
</dbReference>
<comment type="caution">
    <text evidence="2">The sequence shown here is derived from an EMBL/GenBank/DDBJ whole genome shotgun (WGS) entry which is preliminary data.</text>
</comment>
<sequence>MSGNIGANPNMPPIDRAEQSAAREIQQAKVIDLNDRVLNLDNPDDKMISAFANYAVQTENWQQNALQALRSDKKGLTPEKLLVLQDHVLNYNVEVSLVGTLARKIVAAVETLTRS</sequence>
<dbReference type="AlphaFoldDB" id="A0A2J7KPU0"/>
<evidence type="ECO:0000256" key="1">
    <source>
        <dbReference type="SAM" id="MobiDB-lite"/>
    </source>
</evidence>
<dbReference type="NCBIfam" id="NF038054">
    <property type="entry name" value="T3SS_SctI"/>
    <property type="match status" value="1"/>
</dbReference>
<evidence type="ECO:0008006" key="4">
    <source>
        <dbReference type="Google" id="ProtNLM"/>
    </source>
</evidence>
<evidence type="ECO:0000313" key="2">
    <source>
        <dbReference type="EMBL" id="PWH54011.1"/>
    </source>
</evidence>
<protein>
    <recommendedName>
        <fullName evidence="4">Type III secretion system inner rod subunit SctI</fullName>
    </recommendedName>
</protein>
<gene>
    <name evidence="2" type="ORF">DD762_25975</name>
</gene>
<accession>A0A2J7KPU0</accession>
<dbReference type="RefSeq" id="WP_102761097.1">
    <property type="nucleotide sequence ID" value="NZ_JALMNF010000076.1"/>
</dbReference>